<proteinExistence type="predicted"/>
<dbReference type="NCBIfam" id="TIGR02450">
    <property type="entry name" value="TIGR02450 family Trp-rich protein"/>
    <property type="match status" value="1"/>
</dbReference>
<dbReference type="OrthoDB" id="5592973at2"/>
<comment type="caution">
    <text evidence="1">The sequence shown here is derived from an EMBL/GenBank/DDBJ whole genome shotgun (WGS) entry which is preliminary data.</text>
</comment>
<dbReference type="EMBL" id="SMYL01000003">
    <property type="protein sequence ID" value="TDK66679.1"/>
    <property type="molecule type" value="Genomic_DNA"/>
</dbReference>
<accession>A0A4R5W514</accession>
<keyword evidence="2" id="KW-1185">Reference proteome</keyword>
<evidence type="ECO:0000313" key="2">
    <source>
        <dbReference type="Proteomes" id="UP000294829"/>
    </source>
</evidence>
<sequence length="75" mass="8977">MRKLNPAKLLLSKWTAVKPIDKNKHFLISKIIRPDDPNAPLELFEIEAVYSKKSHQIHWRELQDETKWRQGWISD</sequence>
<name>A0A4R5W514_9BURK</name>
<dbReference type="InterPro" id="IPR012663">
    <property type="entry name" value="CHP02450_Tryp"/>
</dbReference>
<dbReference type="Proteomes" id="UP000294829">
    <property type="component" value="Unassembled WGS sequence"/>
</dbReference>
<evidence type="ECO:0000313" key="1">
    <source>
        <dbReference type="EMBL" id="TDK66679.1"/>
    </source>
</evidence>
<dbReference type="Pfam" id="PF09493">
    <property type="entry name" value="DUF2389"/>
    <property type="match status" value="1"/>
</dbReference>
<protein>
    <submittedName>
        <fullName evidence="1">TIGR02450 family Trp-rich protein</fullName>
    </submittedName>
</protein>
<dbReference type="AlphaFoldDB" id="A0A4R5W514"/>
<gene>
    <name evidence="1" type="ORF">E2I14_08550</name>
</gene>
<reference evidence="1 2" key="1">
    <citation type="submission" date="2019-03" db="EMBL/GenBank/DDBJ databases">
        <title>Sapientia aquatica gen. nov., sp. nov., isolated from a crater lake.</title>
        <authorList>
            <person name="Felfoldi T."/>
            <person name="Szabo A."/>
            <person name="Toth E."/>
            <person name="Schumann P."/>
            <person name="Keki Z."/>
            <person name="Marialigeti K."/>
            <person name="Mathe I."/>
        </authorList>
    </citation>
    <scope>NUCLEOTIDE SEQUENCE [LARGE SCALE GENOMIC DNA]</scope>
    <source>
        <strain evidence="1 2">SA-152</strain>
    </source>
</reference>
<organism evidence="1 2">
    <name type="scientific">Sapientia aquatica</name>
    <dbReference type="NCBI Taxonomy" id="1549640"/>
    <lineage>
        <taxon>Bacteria</taxon>
        <taxon>Pseudomonadati</taxon>
        <taxon>Pseudomonadota</taxon>
        <taxon>Betaproteobacteria</taxon>
        <taxon>Burkholderiales</taxon>
        <taxon>Oxalobacteraceae</taxon>
        <taxon>Sapientia</taxon>
    </lineage>
</organism>